<dbReference type="Gene3D" id="3.90.640.10">
    <property type="entry name" value="Actin, Chain A, domain 4"/>
    <property type="match status" value="2"/>
</dbReference>
<dbReference type="RefSeq" id="XP_040727649.1">
    <property type="nucleotide sequence ID" value="XM_040871853.1"/>
</dbReference>
<dbReference type="AlphaFoldDB" id="A0A1Y2FS28"/>
<dbReference type="CDD" id="cd10211">
    <property type="entry name" value="ASKHA_NBD_Arp5"/>
    <property type="match status" value="1"/>
</dbReference>
<dbReference type="Proteomes" id="UP000193685">
    <property type="component" value="Unassembled WGS sequence"/>
</dbReference>
<evidence type="ECO:0000313" key="10">
    <source>
        <dbReference type="Proteomes" id="UP000193685"/>
    </source>
</evidence>
<dbReference type="Pfam" id="PF00022">
    <property type="entry name" value="Actin"/>
    <property type="match status" value="2"/>
</dbReference>
<accession>A0A1Y2FS28</accession>
<keyword evidence="3" id="KW-0805">Transcription regulation</keyword>
<dbReference type="PANTHER" id="PTHR11937">
    <property type="entry name" value="ACTIN"/>
    <property type="match status" value="1"/>
</dbReference>
<dbReference type="InterPro" id="IPR004000">
    <property type="entry name" value="Actin"/>
</dbReference>
<dbReference type="GeneID" id="63788452"/>
<evidence type="ECO:0000256" key="3">
    <source>
        <dbReference type="ARBA" id="ARBA00023015"/>
    </source>
</evidence>
<name>A0A1Y2FS28_PROLT</name>
<protein>
    <submittedName>
        <fullName evidence="9">Putative chromatin remodeling complex subunit</fullName>
    </submittedName>
</protein>
<keyword evidence="5" id="KW-0804">Transcription</keyword>
<dbReference type="Gene3D" id="3.30.420.40">
    <property type="match status" value="4"/>
</dbReference>
<evidence type="ECO:0000256" key="2">
    <source>
        <dbReference type="ARBA" id="ARBA00022763"/>
    </source>
</evidence>
<dbReference type="GO" id="GO:0005634">
    <property type="term" value="C:nucleus"/>
    <property type="evidence" value="ECO:0007669"/>
    <property type="project" value="UniProtKB-SubCell"/>
</dbReference>
<keyword evidence="2" id="KW-0227">DNA damage</keyword>
<reference evidence="9 10" key="1">
    <citation type="submission" date="2016-07" db="EMBL/GenBank/DDBJ databases">
        <title>Pervasive Adenine N6-methylation of Active Genes in Fungi.</title>
        <authorList>
            <consortium name="DOE Joint Genome Institute"/>
            <person name="Mondo S.J."/>
            <person name="Dannebaum R.O."/>
            <person name="Kuo R.C."/>
            <person name="Labutti K."/>
            <person name="Haridas S."/>
            <person name="Kuo A."/>
            <person name="Salamov A."/>
            <person name="Ahrendt S.R."/>
            <person name="Lipzen A."/>
            <person name="Sullivan W."/>
            <person name="Andreopoulos W.B."/>
            <person name="Clum A."/>
            <person name="Lindquist E."/>
            <person name="Daum C."/>
            <person name="Ramamoorthy G.K."/>
            <person name="Gryganskyi A."/>
            <person name="Culley D."/>
            <person name="Magnuson J.K."/>
            <person name="James T.Y."/>
            <person name="O'Malley M.A."/>
            <person name="Stajich J.E."/>
            <person name="Spatafora J.W."/>
            <person name="Visel A."/>
            <person name="Grigoriev I.V."/>
        </authorList>
    </citation>
    <scope>NUCLEOTIDE SEQUENCE [LARGE SCALE GENOMIC DNA]</scope>
    <source>
        <strain evidence="9 10">12-1054</strain>
    </source>
</reference>
<evidence type="ECO:0000256" key="1">
    <source>
        <dbReference type="ARBA" id="ARBA00004123"/>
    </source>
</evidence>
<dbReference type="GO" id="GO:0032991">
    <property type="term" value="C:protein-containing complex"/>
    <property type="evidence" value="ECO:0007669"/>
    <property type="project" value="UniProtKB-ARBA"/>
</dbReference>
<evidence type="ECO:0000256" key="6">
    <source>
        <dbReference type="ARBA" id="ARBA00023242"/>
    </source>
</evidence>
<evidence type="ECO:0000256" key="4">
    <source>
        <dbReference type="ARBA" id="ARBA00023054"/>
    </source>
</evidence>
<proteinExistence type="inferred from homology"/>
<evidence type="ECO:0000256" key="5">
    <source>
        <dbReference type="ARBA" id="ARBA00023163"/>
    </source>
</evidence>
<dbReference type="FunFam" id="3.30.420.40:FF:000058">
    <property type="entry name" value="Putative actin-related protein 5"/>
    <property type="match status" value="1"/>
</dbReference>
<feature type="region of interest" description="Disordered" evidence="8">
    <location>
        <begin position="474"/>
        <end position="501"/>
    </location>
</feature>
<comment type="subcellular location">
    <subcellularLocation>
        <location evidence="1">Nucleus</location>
    </subcellularLocation>
</comment>
<dbReference type="InterPro" id="IPR043129">
    <property type="entry name" value="ATPase_NBD"/>
</dbReference>
<gene>
    <name evidence="9" type="ORF">BCR37DRAFT_401724</name>
</gene>
<evidence type="ECO:0000256" key="7">
    <source>
        <dbReference type="RuleBase" id="RU000487"/>
    </source>
</evidence>
<comment type="caution">
    <text evidence="9">The sequence shown here is derived from an EMBL/GenBank/DDBJ whole genome shotgun (WGS) entry which is preliminary data.</text>
</comment>
<evidence type="ECO:0000256" key="8">
    <source>
        <dbReference type="SAM" id="MobiDB-lite"/>
    </source>
</evidence>
<dbReference type="OrthoDB" id="7340501at2759"/>
<evidence type="ECO:0000313" key="9">
    <source>
        <dbReference type="EMBL" id="ORY86793.1"/>
    </source>
</evidence>
<dbReference type="OMA" id="YPFTEHV"/>
<sequence length="710" mass="79294">MIYDLPADPAYPATFAGADTPIIIDNGTHHVRAGYANATSPHLDILNLSSKTRIKKANDYVVLAGHDCVLDTSSRSSARSPYDGSIITNWDSMETILDYTFLKLGLAGQETTNPIVMTETICNLPASRKQMNELLFECYGAPSVAYGIDHLFSFHENGGHSGIVIGSGHQATHVLPVLQGKPLLEHCKRLSLGGLSVSSFLLRLLQLKYPNFPIKVTAAQAAQMVKDHTYVSTDYDNELKSFLGSCLTEKDIGIQFPYVDTTEPEKTAEELAAIAQRRIESGQRLQQAAAAKRLEKLVQAEQDLDAYLELKKIGKSLTKKDFLLRLQSEMMDSEQILDTRIAVLEERIKRARNKDLGVVEEEVKEAPDFSLVDVPDAQLDEAGIKAKRGQRLLKYSYDARQRAKAEKQAQRERDEADRLADIAKRERDLGEWVAGKRRQRQVLLDRIKDRKKLKAELQDRKSLASQMRMKSIAGLAANPEAGPATKRKRKNDDDDFGMDDGDWHVYRDIANESDNEEEEEEIKTVRQLETELLEYDGTFTEQDTLDAKADPSKSLLHAFLHGPYNAETVGTLPAAHQLHLNIERIRAPEMLFKPSLVGLDQGGIIEVASGVVSRLPQSSRSSIVQEFFTTGGNSLIRGFNDRLRVDLRAILPAEQKFTVKAARDPLLDAWRGAAKWASGAKWKQSSVTRAEYMEMGSDYMKEHDLGNVSL</sequence>
<comment type="similarity">
    <text evidence="7">Belongs to the actin family.</text>
</comment>
<dbReference type="SMART" id="SM00268">
    <property type="entry name" value="ACTIN"/>
    <property type="match status" value="1"/>
</dbReference>
<keyword evidence="4" id="KW-0175">Coiled coil</keyword>
<keyword evidence="10" id="KW-1185">Reference proteome</keyword>
<dbReference type="STRING" id="56484.A0A1Y2FS28"/>
<dbReference type="GO" id="GO:0006974">
    <property type="term" value="P:DNA damage response"/>
    <property type="evidence" value="ECO:0007669"/>
    <property type="project" value="UniProtKB-KW"/>
</dbReference>
<dbReference type="SUPFAM" id="SSF53067">
    <property type="entry name" value="Actin-like ATPase domain"/>
    <property type="match status" value="2"/>
</dbReference>
<keyword evidence="6" id="KW-0539">Nucleus</keyword>
<dbReference type="EMBL" id="MCFI01000002">
    <property type="protein sequence ID" value="ORY86793.1"/>
    <property type="molecule type" value="Genomic_DNA"/>
</dbReference>
<dbReference type="FunFam" id="3.30.420.40:FF:000122">
    <property type="entry name" value="ARP5 actin-related protein 5 homolog"/>
    <property type="match status" value="1"/>
</dbReference>
<organism evidence="9 10">
    <name type="scientific">Protomyces lactucae-debilis</name>
    <dbReference type="NCBI Taxonomy" id="2754530"/>
    <lineage>
        <taxon>Eukaryota</taxon>
        <taxon>Fungi</taxon>
        <taxon>Dikarya</taxon>
        <taxon>Ascomycota</taxon>
        <taxon>Taphrinomycotina</taxon>
        <taxon>Taphrinomycetes</taxon>
        <taxon>Taphrinales</taxon>
        <taxon>Protomycetaceae</taxon>
        <taxon>Protomyces</taxon>
    </lineage>
</organism>